<dbReference type="PROSITE" id="PS51318">
    <property type="entry name" value="TAT"/>
    <property type="match status" value="1"/>
</dbReference>
<evidence type="ECO:0000256" key="7">
    <source>
        <dbReference type="ARBA" id="ARBA00022840"/>
    </source>
</evidence>
<evidence type="ECO:0000313" key="13">
    <source>
        <dbReference type="Proteomes" id="UP000669887"/>
    </source>
</evidence>
<dbReference type="SUPFAM" id="SSF55874">
    <property type="entry name" value="ATPase domain of HSP90 chaperone/DNA topoisomerase II/histidine kinase"/>
    <property type="match status" value="1"/>
</dbReference>
<evidence type="ECO:0000256" key="4">
    <source>
        <dbReference type="ARBA" id="ARBA00022679"/>
    </source>
</evidence>
<feature type="domain" description="Histidine kinase/HSP90-like ATPase" evidence="11">
    <location>
        <begin position="286"/>
        <end position="400"/>
    </location>
</feature>
<feature type="transmembrane region" description="Helical" evidence="10">
    <location>
        <begin position="36"/>
        <end position="52"/>
    </location>
</feature>
<dbReference type="GO" id="GO:0046983">
    <property type="term" value="F:protein dimerization activity"/>
    <property type="evidence" value="ECO:0007669"/>
    <property type="project" value="InterPro"/>
</dbReference>
<keyword evidence="5" id="KW-0547">Nucleotide-binding</keyword>
<dbReference type="EMBL" id="JAGFVQ010000018">
    <property type="protein sequence ID" value="MBO4140877.1"/>
    <property type="molecule type" value="Genomic_DNA"/>
</dbReference>
<dbReference type="Proteomes" id="UP000669887">
    <property type="component" value="Unassembled WGS sequence"/>
</dbReference>
<evidence type="ECO:0000256" key="3">
    <source>
        <dbReference type="ARBA" id="ARBA00022553"/>
    </source>
</evidence>
<keyword evidence="10" id="KW-0472">Membrane</keyword>
<evidence type="ECO:0000256" key="1">
    <source>
        <dbReference type="ARBA" id="ARBA00000085"/>
    </source>
</evidence>
<sequence length="403" mass="40635">MPDTSPTRADALLAAATLGLVAVAVAADRPAPGGAALAVVVGAVLGGLVLCARRWPLPALVGTAVVILGYYALDLPPVGVAAPAAAVLYRVSERGRVVPATVVAGSLLAVSVAARLAEGDDIAVVVGAELGSEAALLLAVIALGDAVRNRRSLRAALVRQAVAADEERHREAARQVEAERLRIAREVHDTLGHTMSVITLQSAVAREALADSDPVQAEGALAAIRSVSGSAMAELRATLGTLRREPGPREPAPGFDQLPALVDGVRRSGLAVDLRVEGPVDTLPAVVGSTAYRVVQEALTNVLRHAEATRVTVTVRATPGRLALEVVDDGRGGPPAGRRDGTGQGLRGMAERVALLGGTVETGGTKATGGRATGSTGTTAATGTSGSGGFRVSVHLPLTGVAA</sequence>
<keyword evidence="8" id="KW-0902">Two-component regulatory system</keyword>
<protein>
    <recommendedName>
        <fullName evidence="2">histidine kinase</fullName>
        <ecNumber evidence="2">2.7.13.3</ecNumber>
    </recommendedName>
</protein>
<dbReference type="GO" id="GO:0016020">
    <property type="term" value="C:membrane"/>
    <property type="evidence" value="ECO:0007669"/>
    <property type="project" value="InterPro"/>
</dbReference>
<dbReference type="Pfam" id="PF07730">
    <property type="entry name" value="HisKA_3"/>
    <property type="match status" value="1"/>
</dbReference>
<keyword evidence="3" id="KW-0597">Phosphoprotein</keyword>
<keyword evidence="10" id="KW-0812">Transmembrane</keyword>
<evidence type="ECO:0000256" key="6">
    <source>
        <dbReference type="ARBA" id="ARBA00022777"/>
    </source>
</evidence>
<dbReference type="Pfam" id="PF02518">
    <property type="entry name" value="HATPase_c"/>
    <property type="match status" value="1"/>
</dbReference>
<feature type="transmembrane region" description="Helical" evidence="10">
    <location>
        <begin position="122"/>
        <end position="144"/>
    </location>
</feature>
<dbReference type="RefSeq" id="WP_208577072.1">
    <property type="nucleotide sequence ID" value="NZ_JAGFVQ010000018.1"/>
</dbReference>
<evidence type="ECO:0000259" key="11">
    <source>
        <dbReference type="SMART" id="SM00387"/>
    </source>
</evidence>
<dbReference type="GO" id="GO:0000155">
    <property type="term" value="F:phosphorelay sensor kinase activity"/>
    <property type="evidence" value="ECO:0007669"/>
    <property type="project" value="InterPro"/>
</dbReference>
<feature type="transmembrane region" description="Helical" evidence="10">
    <location>
        <begin position="97"/>
        <end position="116"/>
    </location>
</feature>
<dbReference type="InterPro" id="IPR003594">
    <property type="entry name" value="HATPase_dom"/>
</dbReference>
<organism evidence="12 13">
    <name type="scientific">Micromonospora tulbaghiae</name>
    <dbReference type="NCBI Taxonomy" id="479978"/>
    <lineage>
        <taxon>Bacteria</taxon>
        <taxon>Bacillati</taxon>
        <taxon>Actinomycetota</taxon>
        <taxon>Actinomycetes</taxon>
        <taxon>Micromonosporales</taxon>
        <taxon>Micromonosporaceae</taxon>
        <taxon>Micromonospora</taxon>
    </lineage>
</organism>
<dbReference type="PANTHER" id="PTHR24421">
    <property type="entry name" value="NITRATE/NITRITE SENSOR PROTEIN NARX-RELATED"/>
    <property type="match status" value="1"/>
</dbReference>
<evidence type="ECO:0000256" key="9">
    <source>
        <dbReference type="SAM" id="MobiDB-lite"/>
    </source>
</evidence>
<dbReference type="GO" id="GO:0005524">
    <property type="term" value="F:ATP binding"/>
    <property type="evidence" value="ECO:0007669"/>
    <property type="project" value="UniProtKB-KW"/>
</dbReference>
<evidence type="ECO:0000256" key="10">
    <source>
        <dbReference type="SAM" id="Phobius"/>
    </source>
</evidence>
<comment type="catalytic activity">
    <reaction evidence="1">
        <text>ATP + protein L-histidine = ADP + protein N-phospho-L-histidine.</text>
        <dbReference type="EC" id="2.7.13.3"/>
    </reaction>
</comment>
<dbReference type="EC" id="2.7.13.3" evidence="2"/>
<reference evidence="12" key="1">
    <citation type="submission" date="2021-03" db="EMBL/GenBank/DDBJ databases">
        <title>X isolated from Micromonospora tulbaghiae.</title>
        <authorList>
            <person name="Stennett H.L."/>
        </authorList>
    </citation>
    <scope>NUCLEOTIDE SEQUENCE</scope>
    <source>
        <strain evidence="12">28M1-20</strain>
    </source>
</reference>
<dbReference type="Gene3D" id="1.20.5.1930">
    <property type="match status" value="1"/>
</dbReference>
<dbReference type="PANTHER" id="PTHR24421:SF10">
    <property type="entry name" value="NITRATE_NITRITE SENSOR PROTEIN NARQ"/>
    <property type="match status" value="1"/>
</dbReference>
<keyword evidence="6 12" id="KW-0418">Kinase</keyword>
<keyword evidence="4" id="KW-0808">Transferase</keyword>
<keyword evidence="10" id="KW-1133">Transmembrane helix</keyword>
<feature type="compositionally biased region" description="Low complexity" evidence="9">
    <location>
        <begin position="362"/>
        <end position="384"/>
    </location>
</feature>
<keyword evidence="7" id="KW-0067">ATP-binding</keyword>
<dbReference type="InterPro" id="IPR050482">
    <property type="entry name" value="Sensor_HK_TwoCompSys"/>
</dbReference>
<dbReference type="InterPro" id="IPR011712">
    <property type="entry name" value="Sig_transdc_His_kin_sub3_dim/P"/>
</dbReference>
<evidence type="ECO:0000256" key="2">
    <source>
        <dbReference type="ARBA" id="ARBA00012438"/>
    </source>
</evidence>
<dbReference type="AlphaFoldDB" id="A0AAW4JPK8"/>
<feature type="region of interest" description="Disordered" evidence="9">
    <location>
        <begin position="357"/>
        <end position="391"/>
    </location>
</feature>
<dbReference type="CDD" id="cd16917">
    <property type="entry name" value="HATPase_UhpB-NarQ-NarX-like"/>
    <property type="match status" value="1"/>
</dbReference>
<dbReference type="SMART" id="SM00387">
    <property type="entry name" value="HATPase_c"/>
    <property type="match status" value="1"/>
</dbReference>
<evidence type="ECO:0000256" key="8">
    <source>
        <dbReference type="ARBA" id="ARBA00023012"/>
    </source>
</evidence>
<gene>
    <name evidence="12" type="ORF">J5U46_12025</name>
</gene>
<dbReference type="Gene3D" id="3.30.565.10">
    <property type="entry name" value="Histidine kinase-like ATPase, C-terminal domain"/>
    <property type="match status" value="1"/>
</dbReference>
<dbReference type="InterPro" id="IPR036890">
    <property type="entry name" value="HATPase_C_sf"/>
</dbReference>
<evidence type="ECO:0000313" key="12">
    <source>
        <dbReference type="EMBL" id="MBO4140877.1"/>
    </source>
</evidence>
<evidence type="ECO:0000256" key="5">
    <source>
        <dbReference type="ARBA" id="ARBA00022741"/>
    </source>
</evidence>
<feature type="region of interest" description="Disordered" evidence="9">
    <location>
        <begin position="327"/>
        <end position="346"/>
    </location>
</feature>
<dbReference type="InterPro" id="IPR006311">
    <property type="entry name" value="TAT_signal"/>
</dbReference>
<comment type="caution">
    <text evidence="12">The sequence shown here is derived from an EMBL/GenBank/DDBJ whole genome shotgun (WGS) entry which is preliminary data.</text>
</comment>
<proteinExistence type="predicted"/>
<name>A0AAW4JPK8_9ACTN</name>
<accession>A0AAW4JPK8</accession>